<dbReference type="AlphaFoldDB" id="A0A368XEG6"/>
<evidence type="ECO:0000313" key="1">
    <source>
        <dbReference type="EMBL" id="RCW66255.1"/>
    </source>
</evidence>
<reference evidence="1 2" key="1">
    <citation type="submission" date="2018-07" db="EMBL/GenBank/DDBJ databases">
        <title>Genomic Encyclopedia of Type Strains, Phase IV (KMG-IV): sequencing the most valuable type-strain genomes for metagenomic binning, comparative biology and taxonomic classification.</title>
        <authorList>
            <person name="Goeker M."/>
        </authorList>
    </citation>
    <scope>NUCLEOTIDE SEQUENCE [LARGE SCALE GENOMIC DNA]</scope>
    <source>
        <strain evidence="1 2">DSM 21634</strain>
    </source>
</reference>
<comment type="caution">
    <text evidence="1">The sequence shown here is derived from an EMBL/GenBank/DDBJ whole genome shotgun (WGS) entry which is preliminary data.</text>
</comment>
<organism evidence="1 2">
    <name type="scientific">Pseudorhodoferax soli</name>
    <dbReference type="NCBI Taxonomy" id="545864"/>
    <lineage>
        <taxon>Bacteria</taxon>
        <taxon>Pseudomonadati</taxon>
        <taxon>Pseudomonadota</taxon>
        <taxon>Betaproteobacteria</taxon>
        <taxon>Burkholderiales</taxon>
        <taxon>Comamonadaceae</taxon>
    </lineage>
</organism>
<protein>
    <submittedName>
        <fullName evidence="1">Uncharacterized protein</fullName>
    </submittedName>
</protein>
<dbReference type="RefSeq" id="WP_114471613.1">
    <property type="nucleotide sequence ID" value="NZ_QPJK01000011.1"/>
</dbReference>
<keyword evidence="2" id="KW-1185">Reference proteome</keyword>
<gene>
    <name evidence="1" type="ORF">DES41_111213</name>
</gene>
<dbReference type="OrthoDB" id="9134284at2"/>
<sequence length="101" mass="11446">MSDGIFRPTHEPARLLYDAFQAEAKLRKQREVGNWIEKERLAVWTAARDYAQQHDRPVPTLEQIKAKEQLALGHTDYGAKWAYGVAELLRATPSVKGKEGA</sequence>
<dbReference type="Proteomes" id="UP000252884">
    <property type="component" value="Unassembled WGS sequence"/>
</dbReference>
<evidence type="ECO:0000313" key="2">
    <source>
        <dbReference type="Proteomes" id="UP000252884"/>
    </source>
</evidence>
<name>A0A368XEG6_9BURK</name>
<dbReference type="EMBL" id="QPJK01000011">
    <property type="protein sequence ID" value="RCW66255.1"/>
    <property type="molecule type" value="Genomic_DNA"/>
</dbReference>
<accession>A0A368XEG6</accession>
<proteinExistence type="predicted"/>